<dbReference type="Pfam" id="PF04098">
    <property type="entry name" value="Rad52_Rad22"/>
    <property type="match status" value="1"/>
</dbReference>
<dbReference type="AlphaFoldDB" id="A0A8B9NDS2"/>
<dbReference type="GO" id="GO:0045002">
    <property type="term" value="P:double-strand break repair via single-strand annealing"/>
    <property type="evidence" value="ECO:0007669"/>
    <property type="project" value="TreeGrafter"/>
</dbReference>
<keyword evidence="5" id="KW-0732">Signal</keyword>
<comment type="similarity">
    <text evidence="1">Belongs to the RAD52 family.</text>
</comment>
<evidence type="ECO:0000256" key="1">
    <source>
        <dbReference type="ARBA" id="ARBA00006638"/>
    </source>
</evidence>
<dbReference type="PANTHER" id="PTHR12132:SF1">
    <property type="entry name" value="DNA REPAIR PROTEIN RAD52 HOMOLOG"/>
    <property type="match status" value="1"/>
</dbReference>
<keyword evidence="2" id="KW-0227">DNA damage</keyword>
<dbReference type="InterPro" id="IPR007232">
    <property type="entry name" value="Rad52_Rad59_Rad22"/>
</dbReference>
<evidence type="ECO:0000256" key="4">
    <source>
        <dbReference type="ARBA" id="ARBA00023204"/>
    </source>
</evidence>
<reference evidence="6" key="1">
    <citation type="submission" date="2025-08" db="UniProtKB">
        <authorList>
            <consortium name="Ensembl"/>
        </authorList>
    </citation>
    <scope>IDENTIFICATION</scope>
</reference>
<evidence type="ECO:0000256" key="3">
    <source>
        <dbReference type="ARBA" id="ARBA00023172"/>
    </source>
</evidence>
<dbReference type="SUPFAM" id="SSF54768">
    <property type="entry name" value="dsRNA-binding domain-like"/>
    <property type="match status" value="1"/>
</dbReference>
<evidence type="ECO:0000256" key="5">
    <source>
        <dbReference type="SAM" id="SignalP"/>
    </source>
</evidence>
<keyword evidence="4" id="KW-0234">DNA repair</keyword>
<reference evidence="6" key="2">
    <citation type="submission" date="2025-09" db="UniProtKB">
        <authorList>
            <consortium name="Ensembl"/>
        </authorList>
    </citation>
    <scope>IDENTIFICATION</scope>
</reference>
<dbReference type="GO" id="GO:0006312">
    <property type="term" value="P:mitotic recombination"/>
    <property type="evidence" value="ECO:0007669"/>
    <property type="project" value="TreeGrafter"/>
</dbReference>
<organism evidence="6 7">
    <name type="scientific">Accipiter nisus</name>
    <name type="common">Eurasian sparrowhawk</name>
    <dbReference type="NCBI Taxonomy" id="211598"/>
    <lineage>
        <taxon>Eukaryota</taxon>
        <taxon>Metazoa</taxon>
        <taxon>Chordata</taxon>
        <taxon>Craniata</taxon>
        <taxon>Vertebrata</taxon>
        <taxon>Euteleostomi</taxon>
        <taxon>Archelosauria</taxon>
        <taxon>Archosauria</taxon>
        <taxon>Dinosauria</taxon>
        <taxon>Saurischia</taxon>
        <taxon>Theropoda</taxon>
        <taxon>Coelurosauria</taxon>
        <taxon>Aves</taxon>
        <taxon>Neognathae</taxon>
        <taxon>Neoaves</taxon>
        <taxon>Telluraves</taxon>
        <taxon>Accipitrimorphae</taxon>
        <taxon>Accipitriformes</taxon>
        <taxon>Accipitridae</taxon>
        <taxon>Accipitrinae</taxon>
        <taxon>Accipiter</taxon>
    </lineage>
</organism>
<dbReference type="Ensembl" id="ENSANIT00000023628.1">
    <property type="protein sequence ID" value="ENSANIP00000022865.1"/>
    <property type="gene ID" value="ENSANIG00000015570.1"/>
</dbReference>
<dbReference type="Gene3D" id="3.30.390.80">
    <property type="entry name" value="DNA repair protein Rad52/59/22"/>
    <property type="match status" value="1"/>
</dbReference>
<keyword evidence="3" id="KW-0233">DNA recombination</keyword>
<feature type="chain" id="PRO_5034966166" evidence="5">
    <location>
        <begin position="16"/>
        <end position="166"/>
    </location>
</feature>
<evidence type="ECO:0000256" key="2">
    <source>
        <dbReference type="ARBA" id="ARBA00022763"/>
    </source>
</evidence>
<name>A0A8B9NDS2_9AVES</name>
<dbReference type="GO" id="GO:0005634">
    <property type="term" value="C:nucleus"/>
    <property type="evidence" value="ECO:0007669"/>
    <property type="project" value="TreeGrafter"/>
</dbReference>
<accession>A0A8B9NDS2</accession>
<dbReference type="PANTHER" id="PTHR12132">
    <property type="entry name" value="DNA REPAIR AND RECOMBINATION PROTEIN RAD52, RAD59"/>
    <property type="match status" value="1"/>
</dbReference>
<evidence type="ECO:0000313" key="6">
    <source>
        <dbReference type="Ensembl" id="ENSANIP00000022865.1"/>
    </source>
</evidence>
<feature type="signal peptide" evidence="5">
    <location>
        <begin position="1"/>
        <end position="15"/>
    </location>
</feature>
<proteinExistence type="inferred from homology"/>
<dbReference type="GO" id="GO:0000724">
    <property type="term" value="P:double-strand break repair via homologous recombination"/>
    <property type="evidence" value="ECO:0007669"/>
    <property type="project" value="TreeGrafter"/>
</dbReference>
<keyword evidence="7" id="KW-1185">Reference proteome</keyword>
<evidence type="ECO:0000313" key="7">
    <source>
        <dbReference type="Proteomes" id="UP000694541"/>
    </source>
</evidence>
<protein>
    <submittedName>
        <fullName evidence="6">Uncharacterized protein</fullName>
    </submittedName>
</protein>
<sequence length="166" mass="18942">MALACALSLFPYAFWLQACILVSERDKVIPLSLNRTKYKLEKFGRHWNLHGTHSIEFWVLLNDRAANTCICNTYDLGGKISVLSHIRYQYTASEYQAIQHALRQRLGPEYISSRQAGGGQKVCYIEGHRVISLANEMFGFNGWAHSVTQQNVGKYLLRVVFPFVSL</sequence>
<dbReference type="InterPro" id="IPR042525">
    <property type="entry name" value="Rad52_Rad59_Rad22_sf"/>
</dbReference>
<dbReference type="Proteomes" id="UP000694541">
    <property type="component" value="Unplaced"/>
</dbReference>
<dbReference type="InterPro" id="IPR041247">
    <property type="entry name" value="Rad52_fam"/>
</dbReference>